<evidence type="ECO:0000256" key="2">
    <source>
        <dbReference type="ARBA" id="ARBA00006675"/>
    </source>
</evidence>
<dbReference type="InterPro" id="IPR021261">
    <property type="entry name" value="GPCAT"/>
</dbReference>
<comment type="similarity">
    <text evidence="2">Belongs to the GPC1 family.</text>
</comment>
<keyword evidence="16" id="KW-1185">Reference proteome</keyword>
<dbReference type="RefSeq" id="XP_029224207.1">
    <property type="nucleotide sequence ID" value="XM_029375677.1"/>
</dbReference>
<keyword evidence="12" id="KW-0012">Acyltransferase</keyword>
<feature type="region of interest" description="Disordered" evidence="13">
    <location>
        <begin position="528"/>
        <end position="556"/>
    </location>
</feature>
<keyword evidence="11" id="KW-1208">Phospholipid metabolism</keyword>
<feature type="transmembrane region" description="Helical" evidence="14">
    <location>
        <begin position="83"/>
        <end position="103"/>
    </location>
</feature>
<evidence type="ECO:0000256" key="10">
    <source>
        <dbReference type="ARBA" id="ARBA00023209"/>
    </source>
</evidence>
<dbReference type="GeneID" id="40322452"/>
<keyword evidence="4" id="KW-0444">Lipid biosynthesis</keyword>
<keyword evidence="7 14" id="KW-1133">Transmembrane helix</keyword>
<evidence type="ECO:0000256" key="1">
    <source>
        <dbReference type="ARBA" id="ARBA00004141"/>
    </source>
</evidence>
<sequence>MDHRFSKHEYFVSCSFTILFAGLAAASYFDISTCPFRYNHGASGGGGGACAAHVYGRGGEERPRSLFASVAQEGGLTCHMADLVIWVYIVALLLFMSHKYYYYRMRGLHYFLLDYCYFHNACLVLFLLWCLVDVQWSREPLLSWEAYLPAGWLRERDALLAGAPGGGLNKSLKDVAVKATPLVNQTWTSWTLRFVPSTARQLLLVGGVYKPVSADIVTIAYAAAEASSTDEVLLDFLSFFALVAGSFGPILGAILVWSNSLLFHSFDRMSSSYLHLAPAGTQLLLLHRLLTSATRELASLDAVPGGTPAPAGGTLRHRADAICSAGTLCRDLRHAVSYWTLLKLHFAMFIAWQIFYHAFNEGRRRRRQKKHHKKMHEIAARHEEFCRVTGATAAEAELLRPIFVLSEGVVGDPTHRVTAYTWLMEHPPLGKQGLLYRLVTAFGTGYLPTMALFQVTQWLFHVAFFTLAYPVMYYSFHVALAAWPLALYLIAFLLYTVYNAAAVNKRWVQKLQRLAAMGMLAQRERSDGALPASTNCGGHSKSQQPSLAPQTNPPAH</sequence>
<feature type="transmembrane region" description="Helical" evidence="14">
    <location>
        <begin position="10"/>
        <end position="29"/>
    </location>
</feature>
<accession>A0A422N4A2</accession>
<feature type="transmembrane region" description="Helical" evidence="14">
    <location>
        <begin position="115"/>
        <end position="136"/>
    </location>
</feature>
<reference evidence="15 16" key="1">
    <citation type="journal article" date="2018" name="BMC Genomics">
        <title>Genomic comparison of Trypanosoma conorhini and Trypanosoma rangeli to Trypanosoma cruzi strains of high and low virulence.</title>
        <authorList>
            <person name="Bradwell K.R."/>
            <person name="Koparde V.N."/>
            <person name="Matveyev A.V."/>
            <person name="Serrano M.G."/>
            <person name="Alves J.M."/>
            <person name="Parikh H."/>
            <person name="Huang B."/>
            <person name="Lee V."/>
            <person name="Espinosa-Alvarez O."/>
            <person name="Ortiz P.A."/>
            <person name="Costa-Martins A.G."/>
            <person name="Teixeira M.M."/>
            <person name="Buck G.A."/>
        </authorList>
    </citation>
    <scope>NUCLEOTIDE SEQUENCE [LARGE SCALE GENOMIC DNA]</scope>
    <source>
        <strain evidence="15 16">025E</strain>
    </source>
</reference>
<feature type="transmembrane region" description="Helical" evidence="14">
    <location>
        <begin position="236"/>
        <end position="261"/>
    </location>
</feature>
<dbReference type="GO" id="GO:0006656">
    <property type="term" value="P:phosphatidylcholine biosynthetic process"/>
    <property type="evidence" value="ECO:0007669"/>
    <property type="project" value="TreeGrafter"/>
</dbReference>
<keyword evidence="9 14" id="KW-0472">Membrane</keyword>
<keyword evidence="10" id="KW-0594">Phospholipid biosynthesis</keyword>
<evidence type="ECO:0000256" key="14">
    <source>
        <dbReference type="SAM" id="Phobius"/>
    </source>
</evidence>
<feature type="compositionally biased region" description="Polar residues" evidence="13">
    <location>
        <begin position="532"/>
        <end position="550"/>
    </location>
</feature>
<evidence type="ECO:0000256" key="9">
    <source>
        <dbReference type="ARBA" id="ARBA00023136"/>
    </source>
</evidence>
<evidence type="ECO:0000256" key="13">
    <source>
        <dbReference type="SAM" id="MobiDB-lite"/>
    </source>
</evidence>
<name>A0A422N4A2_9TRYP</name>
<dbReference type="Pfam" id="PF10998">
    <property type="entry name" value="DUF2838"/>
    <property type="match status" value="1"/>
</dbReference>
<evidence type="ECO:0000313" key="16">
    <source>
        <dbReference type="Proteomes" id="UP000284403"/>
    </source>
</evidence>
<gene>
    <name evidence="15" type="ORF">Tco025E_08841</name>
</gene>
<evidence type="ECO:0000256" key="8">
    <source>
        <dbReference type="ARBA" id="ARBA00023098"/>
    </source>
</evidence>
<dbReference type="EMBL" id="MKKU01000898">
    <property type="protein sequence ID" value="RNF00252.1"/>
    <property type="molecule type" value="Genomic_DNA"/>
</dbReference>
<evidence type="ECO:0000256" key="4">
    <source>
        <dbReference type="ARBA" id="ARBA00022516"/>
    </source>
</evidence>
<feature type="transmembrane region" description="Helical" evidence="14">
    <location>
        <begin position="338"/>
        <end position="359"/>
    </location>
</feature>
<evidence type="ECO:0000256" key="11">
    <source>
        <dbReference type="ARBA" id="ARBA00023264"/>
    </source>
</evidence>
<dbReference type="GO" id="GO:0016746">
    <property type="term" value="F:acyltransferase activity"/>
    <property type="evidence" value="ECO:0007669"/>
    <property type="project" value="UniProtKB-KW"/>
</dbReference>
<keyword evidence="5" id="KW-0808">Transferase</keyword>
<protein>
    <recommendedName>
        <fullName evidence="3">Glycerophosphocholine acyltransferase 1</fullName>
    </recommendedName>
</protein>
<evidence type="ECO:0000256" key="3">
    <source>
        <dbReference type="ARBA" id="ARBA00019082"/>
    </source>
</evidence>
<evidence type="ECO:0000256" key="6">
    <source>
        <dbReference type="ARBA" id="ARBA00022692"/>
    </source>
</evidence>
<evidence type="ECO:0000256" key="7">
    <source>
        <dbReference type="ARBA" id="ARBA00022989"/>
    </source>
</evidence>
<evidence type="ECO:0000256" key="5">
    <source>
        <dbReference type="ARBA" id="ARBA00022679"/>
    </source>
</evidence>
<comment type="subcellular location">
    <subcellularLocation>
        <location evidence="1">Membrane</location>
        <topology evidence="1">Multi-pass membrane protein</topology>
    </subcellularLocation>
</comment>
<proteinExistence type="inferred from homology"/>
<evidence type="ECO:0000313" key="15">
    <source>
        <dbReference type="EMBL" id="RNF00252.1"/>
    </source>
</evidence>
<dbReference type="AlphaFoldDB" id="A0A422N4A2"/>
<evidence type="ECO:0000256" key="12">
    <source>
        <dbReference type="ARBA" id="ARBA00023315"/>
    </source>
</evidence>
<dbReference type="PANTHER" id="PTHR31201:SF1">
    <property type="entry name" value="GLYCEROPHOSPHOCHOLINE ACYLTRANSFERASE 1"/>
    <property type="match status" value="1"/>
</dbReference>
<comment type="caution">
    <text evidence="15">The sequence shown here is derived from an EMBL/GenBank/DDBJ whole genome shotgun (WGS) entry which is preliminary data.</text>
</comment>
<dbReference type="Proteomes" id="UP000284403">
    <property type="component" value="Unassembled WGS sequence"/>
</dbReference>
<dbReference type="OrthoDB" id="406287at2759"/>
<organism evidence="15 16">
    <name type="scientific">Trypanosoma conorhini</name>
    <dbReference type="NCBI Taxonomy" id="83891"/>
    <lineage>
        <taxon>Eukaryota</taxon>
        <taxon>Discoba</taxon>
        <taxon>Euglenozoa</taxon>
        <taxon>Kinetoplastea</taxon>
        <taxon>Metakinetoplastina</taxon>
        <taxon>Trypanosomatida</taxon>
        <taxon>Trypanosomatidae</taxon>
        <taxon>Trypanosoma</taxon>
    </lineage>
</organism>
<dbReference type="PANTHER" id="PTHR31201">
    <property type="entry name" value="OS01G0585100 PROTEIN"/>
    <property type="match status" value="1"/>
</dbReference>
<keyword evidence="8" id="KW-0443">Lipid metabolism</keyword>
<keyword evidence="6 14" id="KW-0812">Transmembrane</keyword>
<dbReference type="GO" id="GO:0016020">
    <property type="term" value="C:membrane"/>
    <property type="evidence" value="ECO:0007669"/>
    <property type="project" value="UniProtKB-SubCell"/>
</dbReference>
<feature type="transmembrane region" description="Helical" evidence="14">
    <location>
        <begin position="482"/>
        <end position="503"/>
    </location>
</feature>